<accession>M2MNT8</accession>
<proteinExistence type="predicted"/>
<dbReference type="GO" id="GO:0000398">
    <property type="term" value="P:mRNA splicing, via spliceosome"/>
    <property type="evidence" value="ECO:0007669"/>
    <property type="project" value="TreeGrafter"/>
</dbReference>
<feature type="non-terminal residue" evidence="2">
    <location>
        <position position="1"/>
    </location>
</feature>
<dbReference type="GO" id="GO:0000381">
    <property type="term" value="P:regulation of alternative mRNA splicing, via spliceosome"/>
    <property type="evidence" value="ECO:0007669"/>
    <property type="project" value="TreeGrafter"/>
</dbReference>
<dbReference type="CDD" id="cd21134">
    <property type="entry name" value="YTH"/>
    <property type="match status" value="1"/>
</dbReference>
<dbReference type="OrthoDB" id="6103986at2759"/>
<dbReference type="PANTHER" id="PTHR12357:SF3">
    <property type="entry name" value="YTH DOMAIN-CONTAINING PROTEIN 1"/>
    <property type="match status" value="1"/>
</dbReference>
<dbReference type="HOGENOM" id="CLU_121504_0_0_1"/>
<dbReference type="AlphaFoldDB" id="M2MNT8"/>
<dbReference type="GO" id="GO:0003729">
    <property type="term" value="F:mRNA binding"/>
    <property type="evidence" value="ECO:0007669"/>
    <property type="project" value="TreeGrafter"/>
</dbReference>
<dbReference type="RefSeq" id="XP_007674685.1">
    <property type="nucleotide sequence ID" value="XM_007676495.1"/>
</dbReference>
<dbReference type="InterPro" id="IPR045168">
    <property type="entry name" value="YTH_prot"/>
</dbReference>
<gene>
    <name evidence="2" type="ORF">BAUCODRAFT_67543</name>
</gene>
<keyword evidence="3" id="KW-1185">Reference proteome</keyword>
<dbReference type="GO" id="GO:1990247">
    <property type="term" value="F:N6-methyladenosine-containing RNA reader activity"/>
    <property type="evidence" value="ECO:0007669"/>
    <property type="project" value="TreeGrafter"/>
</dbReference>
<dbReference type="GO" id="GO:0005654">
    <property type="term" value="C:nucleoplasm"/>
    <property type="evidence" value="ECO:0007669"/>
    <property type="project" value="TreeGrafter"/>
</dbReference>
<dbReference type="Proteomes" id="UP000011761">
    <property type="component" value="Unassembled WGS sequence"/>
</dbReference>
<dbReference type="PANTHER" id="PTHR12357">
    <property type="entry name" value="YTH YT521-B HOMOLOGY DOMAIN-CONTAINING"/>
    <property type="match status" value="1"/>
</dbReference>
<dbReference type="Pfam" id="PF04146">
    <property type="entry name" value="YTH"/>
    <property type="match status" value="1"/>
</dbReference>
<evidence type="ECO:0000313" key="2">
    <source>
        <dbReference type="EMBL" id="EMC98356.1"/>
    </source>
</evidence>
<dbReference type="PROSITE" id="PS50882">
    <property type="entry name" value="YTH"/>
    <property type="match status" value="1"/>
</dbReference>
<dbReference type="Gene3D" id="3.10.590.10">
    <property type="entry name" value="ph1033 like domains"/>
    <property type="match status" value="1"/>
</dbReference>
<dbReference type="EMBL" id="KB445553">
    <property type="protein sequence ID" value="EMC98356.1"/>
    <property type="molecule type" value="Genomic_DNA"/>
</dbReference>
<dbReference type="KEGG" id="bcom:BAUCODRAFT_67543"/>
<sequence length="152" mass="16754">GVRYFILKSWNMENVVNAQRDSLWATQVHNENLLSDAFRTSRHVILLFSVNKSMAFQGYALMTSPPDPTLPKPPFCAKLNWSTSPAFTIRWLATTPVPFRAVGHLKNTLNLDDGGSPRAVLVGRDGQEVSADAGMGVVSVLDEADVEQRGRV</sequence>
<dbReference type="GeneID" id="19116370"/>
<protein>
    <recommendedName>
        <fullName evidence="1">YTH domain-containing protein</fullName>
    </recommendedName>
</protein>
<dbReference type="OMA" id="WSTIRAN"/>
<evidence type="ECO:0000259" key="1">
    <source>
        <dbReference type="PROSITE" id="PS50882"/>
    </source>
</evidence>
<name>M2MNT8_BAUPA</name>
<evidence type="ECO:0000313" key="3">
    <source>
        <dbReference type="Proteomes" id="UP000011761"/>
    </source>
</evidence>
<organism evidence="2 3">
    <name type="scientific">Baudoinia panamericana (strain UAMH 10762)</name>
    <name type="common">Angels' share fungus</name>
    <name type="synonym">Baudoinia compniacensis (strain UAMH 10762)</name>
    <dbReference type="NCBI Taxonomy" id="717646"/>
    <lineage>
        <taxon>Eukaryota</taxon>
        <taxon>Fungi</taxon>
        <taxon>Dikarya</taxon>
        <taxon>Ascomycota</taxon>
        <taxon>Pezizomycotina</taxon>
        <taxon>Dothideomycetes</taxon>
        <taxon>Dothideomycetidae</taxon>
        <taxon>Mycosphaerellales</taxon>
        <taxon>Teratosphaeriaceae</taxon>
        <taxon>Baudoinia</taxon>
    </lineage>
</organism>
<reference evidence="2 3" key="1">
    <citation type="journal article" date="2012" name="PLoS Pathog.">
        <title>Diverse lifestyles and strategies of plant pathogenesis encoded in the genomes of eighteen Dothideomycetes fungi.</title>
        <authorList>
            <person name="Ohm R.A."/>
            <person name="Feau N."/>
            <person name="Henrissat B."/>
            <person name="Schoch C.L."/>
            <person name="Horwitz B.A."/>
            <person name="Barry K.W."/>
            <person name="Condon B.J."/>
            <person name="Copeland A.C."/>
            <person name="Dhillon B."/>
            <person name="Glaser F."/>
            <person name="Hesse C.N."/>
            <person name="Kosti I."/>
            <person name="LaButti K."/>
            <person name="Lindquist E.A."/>
            <person name="Lucas S."/>
            <person name="Salamov A.A."/>
            <person name="Bradshaw R.E."/>
            <person name="Ciuffetti L."/>
            <person name="Hamelin R.C."/>
            <person name="Kema G.H.J."/>
            <person name="Lawrence C."/>
            <person name="Scott J.A."/>
            <person name="Spatafora J.W."/>
            <person name="Turgeon B.G."/>
            <person name="de Wit P.J.G.M."/>
            <person name="Zhong S."/>
            <person name="Goodwin S.B."/>
            <person name="Grigoriev I.V."/>
        </authorList>
    </citation>
    <scope>NUCLEOTIDE SEQUENCE [LARGE SCALE GENOMIC DNA]</scope>
    <source>
        <strain evidence="2 3">UAMH 10762</strain>
    </source>
</reference>
<dbReference type="STRING" id="717646.M2MNT8"/>
<dbReference type="InterPro" id="IPR007275">
    <property type="entry name" value="YTH_domain"/>
</dbReference>
<dbReference type="eggNOG" id="KOG1902">
    <property type="taxonomic scope" value="Eukaryota"/>
</dbReference>
<feature type="domain" description="YTH" evidence="1">
    <location>
        <begin position="2"/>
        <end position="141"/>
    </location>
</feature>